<proteinExistence type="predicted"/>
<accession>A0A6L8WAT7</accession>
<gene>
    <name evidence="2" type="ORF">GQE98_16185</name>
</gene>
<keyword evidence="3" id="KW-1185">Reference proteome</keyword>
<evidence type="ECO:0008006" key="4">
    <source>
        <dbReference type="Google" id="ProtNLM"/>
    </source>
</evidence>
<comment type="caution">
    <text evidence="2">The sequence shown here is derived from an EMBL/GenBank/DDBJ whole genome shotgun (WGS) entry which is preliminary data.</text>
</comment>
<keyword evidence="1" id="KW-1133">Transmembrane helix</keyword>
<dbReference type="RefSeq" id="WP_161316743.1">
    <property type="nucleotide sequence ID" value="NZ_WTUW01000009.1"/>
</dbReference>
<name>A0A6L8WAT7_9PROT</name>
<dbReference type="Pfam" id="PF03596">
    <property type="entry name" value="Cad"/>
    <property type="match status" value="1"/>
</dbReference>
<evidence type="ECO:0000313" key="2">
    <source>
        <dbReference type="EMBL" id="MZR32178.1"/>
    </source>
</evidence>
<dbReference type="EMBL" id="WTUW01000009">
    <property type="protein sequence ID" value="MZR32178.1"/>
    <property type="molecule type" value="Genomic_DNA"/>
</dbReference>
<feature type="transmembrane region" description="Helical" evidence="1">
    <location>
        <begin position="69"/>
        <end position="89"/>
    </location>
</feature>
<feature type="transmembrane region" description="Helical" evidence="1">
    <location>
        <begin position="139"/>
        <end position="158"/>
    </location>
</feature>
<dbReference type="Proteomes" id="UP000476030">
    <property type="component" value="Unassembled WGS sequence"/>
</dbReference>
<keyword evidence="1" id="KW-0812">Transmembrane</keyword>
<evidence type="ECO:0000256" key="1">
    <source>
        <dbReference type="SAM" id="Phobius"/>
    </source>
</evidence>
<feature type="transmembrane region" description="Helical" evidence="1">
    <location>
        <begin position="43"/>
        <end position="63"/>
    </location>
</feature>
<evidence type="ECO:0000313" key="3">
    <source>
        <dbReference type="Proteomes" id="UP000476030"/>
    </source>
</evidence>
<dbReference type="AlphaFoldDB" id="A0A6L8WAT7"/>
<dbReference type="InterPro" id="IPR004676">
    <property type="entry name" value="Cd-R_transporter"/>
</dbReference>
<protein>
    <recommendedName>
        <fullName evidence="4">Cadmium resistance transporter</fullName>
    </recommendedName>
</protein>
<sequence>MDDILLAITVSFMAFLSTSLDNLFLLVTLSLHSKYGAAKVRLGYLLAIVVMIGVCLIFAQGVQQLPSQYIPYIGLVPLGLGLHELWQLIKRGISKAEKKPDIASNYSGSFLTVALIMFTHSWDSIAVLAPLLSDTRPGLLGWMVTSVLLAATVLTLGAQKATGHPRFRGLLELYAPKVLPFLLIGVGLYILTNTPTDIT</sequence>
<organism evidence="2 3">
    <name type="scientific">Sneathiella litorea</name>
    <dbReference type="NCBI Taxonomy" id="2606216"/>
    <lineage>
        <taxon>Bacteria</taxon>
        <taxon>Pseudomonadati</taxon>
        <taxon>Pseudomonadota</taxon>
        <taxon>Alphaproteobacteria</taxon>
        <taxon>Sneathiellales</taxon>
        <taxon>Sneathiellaceae</taxon>
        <taxon>Sneathiella</taxon>
    </lineage>
</organism>
<feature type="transmembrane region" description="Helical" evidence="1">
    <location>
        <begin position="6"/>
        <end position="31"/>
    </location>
</feature>
<keyword evidence="1" id="KW-0472">Membrane</keyword>
<reference evidence="2 3" key="1">
    <citation type="submission" date="2019-12" db="EMBL/GenBank/DDBJ databases">
        <title>Snethiella sp. nov. sp. isolated from sea sand.</title>
        <authorList>
            <person name="Kim J."/>
            <person name="Jeong S.E."/>
            <person name="Jung H.S."/>
            <person name="Jeon C.O."/>
        </authorList>
    </citation>
    <scope>NUCLEOTIDE SEQUENCE [LARGE SCALE GENOMIC DNA]</scope>
    <source>
        <strain evidence="2 3">DP05</strain>
    </source>
</reference>
<feature type="transmembrane region" description="Helical" evidence="1">
    <location>
        <begin position="170"/>
        <end position="191"/>
    </location>
</feature>